<dbReference type="STRING" id="1121301.SAMN02745912_02659"/>
<accession>A0A1M6QPQ0</accession>
<keyword evidence="1" id="KW-0479">Metal-binding</keyword>
<dbReference type="GO" id="GO:0008270">
    <property type="term" value="F:zinc ion binding"/>
    <property type="evidence" value="ECO:0007669"/>
    <property type="project" value="UniProtKB-KW"/>
</dbReference>
<dbReference type="Pfam" id="PF01258">
    <property type="entry name" value="zf-dskA_traR"/>
    <property type="match status" value="1"/>
</dbReference>
<dbReference type="EMBL" id="FRAG01000037">
    <property type="protein sequence ID" value="SHK22118.1"/>
    <property type="molecule type" value="Genomic_DNA"/>
</dbReference>
<evidence type="ECO:0000259" key="5">
    <source>
        <dbReference type="Pfam" id="PF02663"/>
    </source>
</evidence>
<evidence type="ECO:0000256" key="1">
    <source>
        <dbReference type="ARBA" id="ARBA00022723"/>
    </source>
</evidence>
<dbReference type="InterPro" id="IPR003814">
    <property type="entry name" value="FmdEsu_dom"/>
</dbReference>
<dbReference type="InterPro" id="IPR026328">
    <property type="entry name" value="FmdE"/>
</dbReference>
<dbReference type="AlphaFoldDB" id="A0A1M6QPQ0"/>
<evidence type="ECO:0000256" key="3">
    <source>
        <dbReference type="ARBA" id="ARBA00022833"/>
    </source>
</evidence>
<feature type="domain" description="Zinc finger DksA/TraR C4-type" evidence="4">
    <location>
        <begin position="137"/>
        <end position="172"/>
    </location>
</feature>
<dbReference type="OrthoDB" id="9804309at2"/>
<sequence length="175" mass="20155">MYDKKLWEKCIEFHGHECPGLAIGFKASEAAIKKLNIDFSKDEEIVCVTENDACGVDAIQVILGCSMGKGNLLFRDRGKQAFTFFNRATGEGIRIVLKKFDDEMDRDKRKQYLLNIDVERIFEFKEPKFNLPEKARIFNSIICEKCGEAAAEHRIRISEGKKVCLDCFEDFNRGW</sequence>
<organism evidence="6 7">
    <name type="scientific">Paramaledivibacter caminithermalis (strain DSM 15212 / CIP 107654 / DViRD3)</name>
    <name type="common">Clostridium caminithermale</name>
    <dbReference type="NCBI Taxonomy" id="1121301"/>
    <lineage>
        <taxon>Bacteria</taxon>
        <taxon>Bacillati</taxon>
        <taxon>Bacillota</taxon>
        <taxon>Clostridia</taxon>
        <taxon>Peptostreptococcales</taxon>
        <taxon>Caminicellaceae</taxon>
        <taxon>Paramaledivibacter</taxon>
    </lineage>
</organism>
<dbReference type="InterPro" id="IPR000962">
    <property type="entry name" value="Znf_DskA_TraR"/>
</dbReference>
<dbReference type="SUPFAM" id="SSF143555">
    <property type="entry name" value="FwdE-like"/>
    <property type="match status" value="1"/>
</dbReference>
<evidence type="ECO:0000256" key="2">
    <source>
        <dbReference type="ARBA" id="ARBA00022771"/>
    </source>
</evidence>
<dbReference type="PANTHER" id="PTHR39418">
    <property type="entry name" value="DEHYDROGENASE-RELATED"/>
    <property type="match status" value="1"/>
</dbReference>
<reference evidence="6 7" key="1">
    <citation type="submission" date="2016-11" db="EMBL/GenBank/DDBJ databases">
        <authorList>
            <person name="Jaros S."/>
            <person name="Januszkiewicz K."/>
            <person name="Wedrychowicz H."/>
        </authorList>
    </citation>
    <scope>NUCLEOTIDE SEQUENCE [LARGE SCALE GENOMIC DNA]</scope>
    <source>
        <strain evidence="6 7">DSM 15212</strain>
    </source>
</reference>
<evidence type="ECO:0000313" key="7">
    <source>
        <dbReference type="Proteomes" id="UP000184465"/>
    </source>
</evidence>
<keyword evidence="3" id="KW-0862">Zinc</keyword>
<dbReference type="InterPro" id="IPR053194">
    <property type="entry name" value="tRNA_methyltr_O"/>
</dbReference>
<name>A0A1M6QPQ0_PARC5</name>
<feature type="domain" description="Formylmethanofuran dehydrogenase subunit E" evidence="5">
    <location>
        <begin position="13"/>
        <end position="106"/>
    </location>
</feature>
<dbReference type="Gene3D" id="3.30.1330.130">
    <property type="match status" value="1"/>
</dbReference>
<evidence type="ECO:0000259" key="4">
    <source>
        <dbReference type="Pfam" id="PF01258"/>
    </source>
</evidence>
<dbReference type="Proteomes" id="UP000184465">
    <property type="component" value="Unassembled WGS sequence"/>
</dbReference>
<proteinExistence type="predicted"/>
<keyword evidence="7" id="KW-1185">Reference proteome</keyword>
<dbReference type="PANTHER" id="PTHR39418:SF1">
    <property type="entry name" value="DEHYDROGENASE"/>
    <property type="match status" value="1"/>
</dbReference>
<gene>
    <name evidence="6" type="ORF">SAMN02745912_02659</name>
</gene>
<dbReference type="PIRSF" id="PIRSF006578">
    <property type="entry name" value="FwdE"/>
    <property type="match status" value="1"/>
</dbReference>
<keyword evidence="2" id="KW-0863">Zinc-finger</keyword>
<evidence type="ECO:0000313" key="6">
    <source>
        <dbReference type="EMBL" id="SHK22118.1"/>
    </source>
</evidence>
<dbReference type="RefSeq" id="WP_073150935.1">
    <property type="nucleotide sequence ID" value="NZ_FRAG01000037.1"/>
</dbReference>
<dbReference type="Pfam" id="PF02663">
    <property type="entry name" value="FmdE"/>
    <property type="match status" value="1"/>
</dbReference>
<protein>
    <submittedName>
        <fullName evidence="6">Formylmethanofuran dehydrogenase subunit E</fullName>
    </submittedName>
</protein>